<organism evidence="1">
    <name type="scientific">marine sediment metagenome</name>
    <dbReference type="NCBI Taxonomy" id="412755"/>
    <lineage>
        <taxon>unclassified sequences</taxon>
        <taxon>metagenomes</taxon>
        <taxon>ecological metagenomes</taxon>
    </lineage>
</organism>
<reference evidence="1" key="1">
    <citation type="journal article" date="2015" name="Nature">
        <title>Complex archaea that bridge the gap between prokaryotes and eukaryotes.</title>
        <authorList>
            <person name="Spang A."/>
            <person name="Saw J.H."/>
            <person name="Jorgensen S.L."/>
            <person name="Zaremba-Niedzwiedzka K."/>
            <person name="Martijn J."/>
            <person name="Lind A.E."/>
            <person name="van Eijk R."/>
            <person name="Schleper C."/>
            <person name="Guy L."/>
            <person name="Ettema T.J."/>
        </authorList>
    </citation>
    <scope>NUCLEOTIDE SEQUENCE</scope>
</reference>
<protein>
    <submittedName>
        <fullName evidence="1">Uncharacterized protein</fullName>
    </submittedName>
</protein>
<proteinExistence type="predicted"/>
<dbReference type="EMBL" id="LAZR01002138">
    <property type="protein sequence ID" value="KKN33953.1"/>
    <property type="molecule type" value="Genomic_DNA"/>
</dbReference>
<dbReference type="AlphaFoldDB" id="A0A0F9SXG7"/>
<comment type="caution">
    <text evidence="1">The sequence shown here is derived from an EMBL/GenBank/DDBJ whole genome shotgun (WGS) entry which is preliminary data.</text>
</comment>
<accession>A0A0F9SXG7</accession>
<sequence length="70" mass="7564">MSDPNVGDVNTPYDPDDTFTLTPAGARAAEELEQLRNTRFDLTAKGERTAACIVNRDGAERVLRAVGRAS</sequence>
<gene>
    <name evidence="1" type="ORF">LCGC14_0798710</name>
</gene>
<evidence type="ECO:0000313" key="1">
    <source>
        <dbReference type="EMBL" id="KKN33953.1"/>
    </source>
</evidence>
<name>A0A0F9SXG7_9ZZZZ</name>